<keyword evidence="2" id="KW-0238">DNA-binding</keyword>
<proteinExistence type="predicted"/>
<evidence type="ECO:0000259" key="4">
    <source>
        <dbReference type="PROSITE" id="PS50949"/>
    </source>
</evidence>
<dbReference type="SUPFAM" id="SSF46785">
    <property type="entry name" value="Winged helix' DNA-binding domain"/>
    <property type="match status" value="1"/>
</dbReference>
<dbReference type="SUPFAM" id="SSF64288">
    <property type="entry name" value="Chorismate lyase-like"/>
    <property type="match status" value="1"/>
</dbReference>
<dbReference type="CDD" id="cd07377">
    <property type="entry name" value="WHTH_GntR"/>
    <property type="match status" value="1"/>
</dbReference>
<dbReference type="OrthoDB" id="7363114at2"/>
<comment type="caution">
    <text evidence="5">The sequence shown here is derived from an EMBL/GenBank/DDBJ whole genome shotgun (WGS) entry which is preliminary data.</text>
</comment>
<keyword evidence="6" id="KW-1185">Reference proteome</keyword>
<dbReference type="InterPro" id="IPR000524">
    <property type="entry name" value="Tscrpt_reg_HTH_GntR"/>
</dbReference>
<reference evidence="5 6" key="2">
    <citation type="journal article" date="2016" name="Science">
        <title>A bacterium that degrades and assimilates poly(ethylene terephthalate).</title>
        <authorList>
            <person name="Yoshida S."/>
            <person name="Hiraga K."/>
            <person name="Takehana T."/>
            <person name="Taniguchi I."/>
            <person name="Yamaji H."/>
            <person name="Maeda Y."/>
            <person name="Toyohara K."/>
            <person name="Miyamoto K."/>
            <person name="Kimura Y."/>
            <person name="Oda K."/>
        </authorList>
    </citation>
    <scope>NUCLEOTIDE SEQUENCE [LARGE SCALE GENOMIC DNA]</scope>
    <source>
        <strain evidence="6">NBRC 110686 / TISTR 2288 / 201-F6</strain>
    </source>
</reference>
<reference evidence="6" key="1">
    <citation type="submission" date="2015-07" db="EMBL/GenBank/DDBJ databases">
        <title>Discovery of a poly(ethylene terephthalate assimilation.</title>
        <authorList>
            <person name="Yoshida S."/>
            <person name="Hiraga K."/>
            <person name="Takehana T."/>
            <person name="Taniguchi I."/>
            <person name="Yamaji H."/>
            <person name="Maeda Y."/>
            <person name="Toyohara K."/>
            <person name="Miyamoto K."/>
            <person name="Kimura Y."/>
            <person name="Oda K."/>
        </authorList>
    </citation>
    <scope>NUCLEOTIDE SEQUENCE [LARGE SCALE GENOMIC DNA]</scope>
    <source>
        <strain evidence="6">NBRC 110686 / TISTR 2288 / 201-F6</strain>
    </source>
</reference>
<dbReference type="Gene3D" id="3.40.1410.10">
    <property type="entry name" value="Chorismate lyase-like"/>
    <property type="match status" value="1"/>
</dbReference>
<dbReference type="GO" id="GO:0003700">
    <property type="term" value="F:DNA-binding transcription factor activity"/>
    <property type="evidence" value="ECO:0007669"/>
    <property type="project" value="InterPro"/>
</dbReference>
<dbReference type="RefSeq" id="WP_054021946.1">
    <property type="nucleotide sequence ID" value="NZ_BBYR01000065.1"/>
</dbReference>
<evidence type="ECO:0000256" key="3">
    <source>
        <dbReference type="ARBA" id="ARBA00023163"/>
    </source>
</evidence>
<accession>A0A0K8P633</accession>
<dbReference type="EMBL" id="BBYR01000065">
    <property type="protein sequence ID" value="GAP38061.1"/>
    <property type="molecule type" value="Genomic_DNA"/>
</dbReference>
<dbReference type="GO" id="GO:0003677">
    <property type="term" value="F:DNA binding"/>
    <property type="evidence" value="ECO:0007669"/>
    <property type="project" value="UniProtKB-KW"/>
</dbReference>
<dbReference type="InterPro" id="IPR011663">
    <property type="entry name" value="UTRA"/>
</dbReference>
<dbReference type="SMART" id="SM00345">
    <property type="entry name" value="HTH_GNTR"/>
    <property type="match status" value="1"/>
</dbReference>
<dbReference type="InterPro" id="IPR050679">
    <property type="entry name" value="Bact_HTH_transcr_reg"/>
</dbReference>
<dbReference type="Pfam" id="PF00392">
    <property type="entry name" value="GntR"/>
    <property type="match status" value="1"/>
</dbReference>
<name>A0A0K8P633_PISS1</name>
<dbReference type="PROSITE" id="PS50949">
    <property type="entry name" value="HTH_GNTR"/>
    <property type="match status" value="1"/>
</dbReference>
<dbReference type="PRINTS" id="PR00035">
    <property type="entry name" value="HTHGNTR"/>
</dbReference>
<evidence type="ECO:0000313" key="6">
    <source>
        <dbReference type="Proteomes" id="UP000037660"/>
    </source>
</evidence>
<dbReference type="InterPro" id="IPR036390">
    <property type="entry name" value="WH_DNA-bd_sf"/>
</dbReference>
<evidence type="ECO:0000256" key="2">
    <source>
        <dbReference type="ARBA" id="ARBA00023125"/>
    </source>
</evidence>
<dbReference type="STRING" id="1547922.ISF6_4255"/>
<organism evidence="5 6">
    <name type="scientific">Piscinibacter sakaiensis</name>
    <name type="common">Ideonella sakaiensis</name>
    <dbReference type="NCBI Taxonomy" id="1547922"/>
    <lineage>
        <taxon>Bacteria</taxon>
        <taxon>Pseudomonadati</taxon>
        <taxon>Pseudomonadota</taxon>
        <taxon>Betaproteobacteria</taxon>
        <taxon>Burkholderiales</taxon>
        <taxon>Sphaerotilaceae</taxon>
        <taxon>Piscinibacter</taxon>
    </lineage>
</organism>
<evidence type="ECO:0000313" key="5">
    <source>
        <dbReference type="EMBL" id="GAP38061.1"/>
    </source>
</evidence>
<protein>
    <submittedName>
        <fullName evidence="5">Transcriptional regulator, GntR family</fullName>
    </submittedName>
</protein>
<evidence type="ECO:0000256" key="1">
    <source>
        <dbReference type="ARBA" id="ARBA00023015"/>
    </source>
</evidence>
<dbReference type="SMART" id="SM00866">
    <property type="entry name" value="UTRA"/>
    <property type="match status" value="1"/>
</dbReference>
<sequence>MPADDHPPPAKAPKQHARVAAELIARIEDGRYPLDTLLPTEHQLSAEFGLSRQTIREALRQLADRGLVTRQPGVGTRVARRSAGRHYTYSIGSAAELEHYADSARLVIDRMGLVEATPELAQRLGCAEGSTWHHIEGLRIRKLDGVPLGLSEIYLRAWFPGVEAHLRQLVGAIHVMLAREYDFHVEDFRQEARAVLLGKAEALRLDSRPKGPAMEVVRRYHDRDGRLVLRGRIVYPADRFSTSMHFRRTPVR</sequence>
<dbReference type="Proteomes" id="UP000037660">
    <property type="component" value="Unassembled WGS sequence"/>
</dbReference>
<gene>
    <name evidence="5" type="ORF">ISF6_4255</name>
</gene>
<dbReference type="AlphaFoldDB" id="A0A0K8P633"/>
<keyword evidence="3" id="KW-0804">Transcription</keyword>
<keyword evidence="1" id="KW-0805">Transcription regulation</keyword>
<feature type="domain" description="HTH gntR-type" evidence="4">
    <location>
        <begin position="13"/>
        <end position="81"/>
    </location>
</feature>
<dbReference type="PANTHER" id="PTHR44846">
    <property type="entry name" value="MANNOSYL-D-GLYCERATE TRANSPORT/METABOLISM SYSTEM REPRESSOR MNGR-RELATED"/>
    <property type="match status" value="1"/>
</dbReference>
<dbReference type="GO" id="GO:0045892">
    <property type="term" value="P:negative regulation of DNA-templated transcription"/>
    <property type="evidence" value="ECO:0007669"/>
    <property type="project" value="TreeGrafter"/>
</dbReference>
<dbReference type="InterPro" id="IPR028978">
    <property type="entry name" value="Chorismate_lyase_/UTRA_dom_sf"/>
</dbReference>
<dbReference type="InterPro" id="IPR036388">
    <property type="entry name" value="WH-like_DNA-bd_sf"/>
</dbReference>
<dbReference type="Pfam" id="PF07702">
    <property type="entry name" value="UTRA"/>
    <property type="match status" value="1"/>
</dbReference>
<dbReference type="PANTHER" id="PTHR44846:SF17">
    <property type="entry name" value="GNTR-FAMILY TRANSCRIPTIONAL REGULATOR"/>
    <property type="match status" value="1"/>
</dbReference>
<dbReference type="Gene3D" id="1.10.10.10">
    <property type="entry name" value="Winged helix-like DNA-binding domain superfamily/Winged helix DNA-binding domain"/>
    <property type="match status" value="1"/>
</dbReference>